<evidence type="ECO:0000313" key="3">
    <source>
        <dbReference type="Proteomes" id="UP000195913"/>
    </source>
</evidence>
<dbReference type="RefSeq" id="WP_086999259.1">
    <property type="nucleotide sequence ID" value="NZ_FUHW01000037.1"/>
</dbReference>
<gene>
    <name evidence="2" type="ORF">FM101_10380</name>
</gene>
<evidence type="ECO:0008006" key="4">
    <source>
        <dbReference type="Google" id="ProtNLM"/>
    </source>
</evidence>
<dbReference type="Proteomes" id="UP000195913">
    <property type="component" value="Unassembled WGS sequence"/>
</dbReference>
<dbReference type="Gene3D" id="3.30.350.10">
    <property type="entry name" value="Subtilisin inhibitor-like"/>
    <property type="match status" value="1"/>
</dbReference>
<evidence type="ECO:0000313" key="2">
    <source>
        <dbReference type="EMBL" id="SJM67321.1"/>
    </source>
</evidence>
<organism evidence="2 3">
    <name type="scientific">Arthrobacter rhombi</name>
    <dbReference type="NCBI Taxonomy" id="71253"/>
    <lineage>
        <taxon>Bacteria</taxon>
        <taxon>Bacillati</taxon>
        <taxon>Actinomycetota</taxon>
        <taxon>Actinomycetes</taxon>
        <taxon>Micrococcales</taxon>
        <taxon>Micrococcaceae</taxon>
        <taxon>Arthrobacter</taxon>
    </lineage>
</organism>
<proteinExistence type="predicted"/>
<dbReference type="InterPro" id="IPR036819">
    <property type="entry name" value="Subtilisin_inhibitor-like_sf"/>
</dbReference>
<dbReference type="AlphaFoldDB" id="A0A1R4GGH7"/>
<protein>
    <recommendedName>
        <fullName evidence="4">Subtilisin inhibitor domain-containing protein</fullName>
    </recommendedName>
</protein>
<accession>A0A1R4GGH7</accession>
<dbReference type="GO" id="GO:0004867">
    <property type="term" value="F:serine-type endopeptidase inhibitor activity"/>
    <property type="evidence" value="ECO:0007669"/>
    <property type="project" value="InterPro"/>
</dbReference>
<dbReference type="SUPFAM" id="SSF55399">
    <property type="entry name" value="Subtilisin inhibitor"/>
    <property type="match status" value="1"/>
</dbReference>
<name>A0A1R4GGH7_9MICC</name>
<feature type="compositionally biased region" description="Polar residues" evidence="1">
    <location>
        <begin position="41"/>
        <end position="52"/>
    </location>
</feature>
<keyword evidence="3" id="KW-1185">Reference proteome</keyword>
<reference evidence="2 3" key="1">
    <citation type="submission" date="2017-02" db="EMBL/GenBank/DDBJ databases">
        <authorList>
            <person name="Peterson S.W."/>
        </authorList>
    </citation>
    <scope>NUCLEOTIDE SEQUENCE [LARGE SCALE GENOMIC DNA]</scope>
    <source>
        <strain evidence="2 3">B Ar 00.02</strain>
    </source>
</reference>
<evidence type="ECO:0000256" key="1">
    <source>
        <dbReference type="SAM" id="MobiDB-lite"/>
    </source>
</evidence>
<dbReference type="EMBL" id="FUHW01000037">
    <property type="protein sequence ID" value="SJM67321.1"/>
    <property type="molecule type" value="Genomic_DNA"/>
</dbReference>
<sequence length="179" mass="18379">MMETNHANRWTTRTVSRVATAAVGLLLLAGCAAETPDAEPTDSTVSSPSSAPKPTEQPAGPAEGTDADLSITITSDGEEVAHRYRLVCVGGVPGKGTDHPQAEEACTFLDGPGKIVLTEKTKKDADCTQESAGPQTAIVQGTLNEASVQRAFALGNGCKISAWKSAEALLGRGTASGDQ</sequence>
<feature type="region of interest" description="Disordered" evidence="1">
    <location>
        <begin position="35"/>
        <end position="67"/>
    </location>
</feature>